<dbReference type="Proteomes" id="UP000499080">
    <property type="component" value="Unassembled WGS sequence"/>
</dbReference>
<sequence>MVYPKTLCDDISSSDYGATDKASFSLSFFFLCLATAITGLAFILLVVEVAFSWPWSPQHGNESNYHPRQGQGHLGDHDVSWRDEDGHGYRQVCPGNKRRNLDYDQNFTQAPYWKKILFR</sequence>
<keyword evidence="1" id="KW-0812">Transmembrane</keyword>
<protein>
    <submittedName>
        <fullName evidence="2">Uncharacterized protein</fullName>
    </submittedName>
</protein>
<name>A0A4Y2VED4_ARAVE</name>
<reference evidence="2 3" key="1">
    <citation type="journal article" date="2019" name="Sci. Rep.">
        <title>Orb-weaving spider Araneus ventricosus genome elucidates the spidroin gene catalogue.</title>
        <authorList>
            <person name="Kono N."/>
            <person name="Nakamura H."/>
            <person name="Ohtoshi R."/>
            <person name="Moran D.A.P."/>
            <person name="Shinohara A."/>
            <person name="Yoshida Y."/>
            <person name="Fujiwara M."/>
            <person name="Mori M."/>
            <person name="Tomita M."/>
            <person name="Arakawa K."/>
        </authorList>
    </citation>
    <scope>NUCLEOTIDE SEQUENCE [LARGE SCALE GENOMIC DNA]</scope>
</reference>
<dbReference type="AlphaFoldDB" id="A0A4Y2VED4"/>
<organism evidence="2 3">
    <name type="scientific">Araneus ventricosus</name>
    <name type="common">Orbweaver spider</name>
    <name type="synonym">Epeira ventricosa</name>
    <dbReference type="NCBI Taxonomy" id="182803"/>
    <lineage>
        <taxon>Eukaryota</taxon>
        <taxon>Metazoa</taxon>
        <taxon>Ecdysozoa</taxon>
        <taxon>Arthropoda</taxon>
        <taxon>Chelicerata</taxon>
        <taxon>Arachnida</taxon>
        <taxon>Araneae</taxon>
        <taxon>Araneomorphae</taxon>
        <taxon>Entelegynae</taxon>
        <taxon>Araneoidea</taxon>
        <taxon>Araneidae</taxon>
        <taxon>Araneus</taxon>
    </lineage>
</organism>
<feature type="non-terminal residue" evidence="2">
    <location>
        <position position="119"/>
    </location>
</feature>
<comment type="caution">
    <text evidence="2">The sequence shown here is derived from an EMBL/GenBank/DDBJ whole genome shotgun (WGS) entry which is preliminary data.</text>
</comment>
<keyword evidence="1" id="KW-0472">Membrane</keyword>
<evidence type="ECO:0000313" key="3">
    <source>
        <dbReference type="Proteomes" id="UP000499080"/>
    </source>
</evidence>
<evidence type="ECO:0000256" key="1">
    <source>
        <dbReference type="SAM" id="Phobius"/>
    </source>
</evidence>
<dbReference type="EMBL" id="BGPR01045175">
    <property type="protein sequence ID" value="GBO22040.1"/>
    <property type="molecule type" value="Genomic_DNA"/>
</dbReference>
<feature type="transmembrane region" description="Helical" evidence="1">
    <location>
        <begin position="28"/>
        <end position="51"/>
    </location>
</feature>
<keyword evidence="3" id="KW-1185">Reference proteome</keyword>
<proteinExistence type="predicted"/>
<evidence type="ECO:0000313" key="2">
    <source>
        <dbReference type="EMBL" id="GBO22040.1"/>
    </source>
</evidence>
<accession>A0A4Y2VED4</accession>
<gene>
    <name evidence="2" type="ORF">AVEN_53147_1</name>
</gene>
<keyword evidence="1" id="KW-1133">Transmembrane helix</keyword>